<feature type="domain" description="EVE" evidence="2">
    <location>
        <begin position="37"/>
        <end position="182"/>
    </location>
</feature>
<dbReference type="InterPro" id="IPR002740">
    <property type="entry name" value="EVE_domain"/>
</dbReference>
<proteinExistence type="predicted"/>
<feature type="region of interest" description="Disordered" evidence="1">
    <location>
        <begin position="1"/>
        <end position="34"/>
    </location>
</feature>
<protein>
    <recommendedName>
        <fullName evidence="2">EVE domain-containing protein</fullName>
    </recommendedName>
</protein>
<dbReference type="Pfam" id="PF01878">
    <property type="entry name" value="EVE"/>
    <property type="match status" value="1"/>
</dbReference>
<organism evidence="3 4">
    <name type="scientific">Chlorella ohadii</name>
    <dbReference type="NCBI Taxonomy" id="2649997"/>
    <lineage>
        <taxon>Eukaryota</taxon>
        <taxon>Viridiplantae</taxon>
        <taxon>Chlorophyta</taxon>
        <taxon>core chlorophytes</taxon>
        <taxon>Trebouxiophyceae</taxon>
        <taxon>Chlorellales</taxon>
        <taxon>Chlorellaceae</taxon>
        <taxon>Chlorella clade</taxon>
        <taxon>Chlorella</taxon>
    </lineage>
</organism>
<dbReference type="SUPFAM" id="SSF88697">
    <property type="entry name" value="PUA domain-like"/>
    <property type="match status" value="1"/>
</dbReference>
<evidence type="ECO:0000313" key="4">
    <source>
        <dbReference type="Proteomes" id="UP001205105"/>
    </source>
</evidence>
<dbReference type="EMBL" id="JADXDR010000105">
    <property type="protein sequence ID" value="KAI7839220.1"/>
    <property type="molecule type" value="Genomic_DNA"/>
</dbReference>
<accession>A0AAD5DNX4</accession>
<comment type="caution">
    <text evidence="3">The sequence shown here is derived from an EMBL/GenBank/DDBJ whole genome shotgun (WGS) entry which is preliminary data.</text>
</comment>
<name>A0AAD5DNX4_9CHLO</name>
<dbReference type="Gene3D" id="3.10.590.10">
    <property type="entry name" value="ph1033 like domains"/>
    <property type="match status" value="1"/>
</dbReference>
<dbReference type="InterPro" id="IPR015947">
    <property type="entry name" value="PUA-like_sf"/>
</dbReference>
<sequence>MAPKRKGGAAGGTKSGKKPKGSPQQAAPERPPDGKLYFLLKRRADVLTAQQIEEAEQHMVTITGLCSVQANKAVLQAMQEGDEVLFFQSPPKGSKERFLAPGITALVSVAKGPYPDPEDDKGRGWLAVDLKMENVFEDPVPLSALKDHKDGEALAGWSLFSAGANLQSLHYVPQKAFDFIMDEM</sequence>
<keyword evidence="4" id="KW-1185">Reference proteome</keyword>
<evidence type="ECO:0000256" key="1">
    <source>
        <dbReference type="SAM" id="MobiDB-lite"/>
    </source>
</evidence>
<evidence type="ECO:0000259" key="2">
    <source>
        <dbReference type="Pfam" id="PF01878"/>
    </source>
</evidence>
<dbReference type="PANTHER" id="PTHR14087:SF7">
    <property type="entry name" value="THYMOCYTE NUCLEAR PROTEIN 1"/>
    <property type="match status" value="1"/>
</dbReference>
<reference evidence="3" key="1">
    <citation type="submission" date="2020-11" db="EMBL/GenBank/DDBJ databases">
        <title>Chlorella ohadii genome sequencing and assembly.</title>
        <authorList>
            <person name="Murik O."/>
            <person name="Treves H."/>
            <person name="Kedem I."/>
            <person name="Shotland Y."/>
            <person name="Kaplan A."/>
        </authorList>
    </citation>
    <scope>NUCLEOTIDE SEQUENCE</scope>
    <source>
        <strain evidence="3">1</strain>
    </source>
</reference>
<dbReference type="AlphaFoldDB" id="A0AAD5DNX4"/>
<dbReference type="Proteomes" id="UP001205105">
    <property type="component" value="Unassembled WGS sequence"/>
</dbReference>
<dbReference type="PANTHER" id="PTHR14087">
    <property type="entry name" value="THYMOCYTE NUCLEAR PROTEIN 1"/>
    <property type="match status" value="1"/>
</dbReference>
<gene>
    <name evidence="3" type="ORF">COHA_007033</name>
</gene>
<dbReference type="InterPro" id="IPR052181">
    <property type="entry name" value="5hmC_binding"/>
</dbReference>
<evidence type="ECO:0000313" key="3">
    <source>
        <dbReference type="EMBL" id="KAI7839220.1"/>
    </source>
</evidence>
<dbReference type="GO" id="GO:0005634">
    <property type="term" value="C:nucleus"/>
    <property type="evidence" value="ECO:0007669"/>
    <property type="project" value="TreeGrafter"/>
</dbReference>